<dbReference type="RefSeq" id="WP_188750115.1">
    <property type="nucleotide sequence ID" value="NZ_BMIK01000005.1"/>
</dbReference>
<dbReference type="PANTHER" id="PTHR42831">
    <property type="entry name" value="FE-S PROTEIN MATURATION AUXILIARY FACTOR YITW"/>
    <property type="match status" value="1"/>
</dbReference>
<dbReference type="InterPro" id="IPR002744">
    <property type="entry name" value="MIP18-like"/>
</dbReference>
<reference evidence="3" key="1">
    <citation type="journal article" date="2019" name="Int. J. Syst. Evol. Microbiol.">
        <title>The Global Catalogue of Microorganisms (GCM) 10K type strain sequencing project: providing services to taxonomists for standard genome sequencing and annotation.</title>
        <authorList>
            <consortium name="The Broad Institute Genomics Platform"/>
            <consortium name="The Broad Institute Genome Sequencing Center for Infectious Disease"/>
            <person name="Wu L."/>
            <person name="Ma J."/>
        </authorList>
    </citation>
    <scope>NUCLEOTIDE SEQUENCE [LARGE SCALE GENOMIC DNA]</scope>
    <source>
        <strain evidence="3">CGMCC 1.15342</strain>
    </source>
</reference>
<comment type="caution">
    <text evidence="2">The sequence shown here is derived from an EMBL/GenBank/DDBJ whole genome shotgun (WGS) entry which is preliminary data.</text>
</comment>
<dbReference type="Pfam" id="PF01883">
    <property type="entry name" value="FeS_assembly_P"/>
    <property type="match status" value="1"/>
</dbReference>
<dbReference type="InterPro" id="IPR052339">
    <property type="entry name" value="Fe-S_Maturation_MIP18"/>
</dbReference>
<sequence>MEIELNSPFAAELVKAQTALMQVIDPELYVNIVDLGLVYGVDFTNEAKVKVTMTLSTPGCPMGDAITGGVKNALETVFPGREIEVNIVWEPRWNYHMITDEGKAQMGLE</sequence>
<dbReference type="Gene3D" id="3.30.300.130">
    <property type="entry name" value="Fe-S cluster assembly (FSCA)"/>
    <property type="match status" value="1"/>
</dbReference>
<gene>
    <name evidence="2" type="ORF">GCM10011386_19850</name>
</gene>
<evidence type="ECO:0000313" key="2">
    <source>
        <dbReference type="EMBL" id="GGC27850.1"/>
    </source>
</evidence>
<keyword evidence="3" id="KW-1185">Reference proteome</keyword>
<dbReference type="PANTHER" id="PTHR42831:SF1">
    <property type="entry name" value="FE-S PROTEIN MATURATION AUXILIARY FACTOR YITW"/>
    <property type="match status" value="1"/>
</dbReference>
<dbReference type="EMBL" id="BMIK01000005">
    <property type="protein sequence ID" value="GGC27850.1"/>
    <property type="molecule type" value="Genomic_DNA"/>
</dbReference>
<accession>A0ABQ1LQ14</accession>
<protein>
    <recommendedName>
        <fullName evidence="1">MIP18 family-like domain-containing protein</fullName>
    </recommendedName>
</protein>
<organism evidence="2 3">
    <name type="scientific">Parapedobacter defluvii</name>
    <dbReference type="NCBI Taxonomy" id="2045106"/>
    <lineage>
        <taxon>Bacteria</taxon>
        <taxon>Pseudomonadati</taxon>
        <taxon>Bacteroidota</taxon>
        <taxon>Sphingobacteriia</taxon>
        <taxon>Sphingobacteriales</taxon>
        <taxon>Sphingobacteriaceae</taxon>
        <taxon>Parapedobacter</taxon>
    </lineage>
</organism>
<dbReference type="SUPFAM" id="SSF117916">
    <property type="entry name" value="Fe-S cluster assembly (FSCA) domain-like"/>
    <property type="match status" value="1"/>
</dbReference>
<dbReference type="Proteomes" id="UP000597338">
    <property type="component" value="Unassembled WGS sequence"/>
</dbReference>
<feature type="domain" description="MIP18 family-like" evidence="1">
    <location>
        <begin position="17"/>
        <end position="85"/>
    </location>
</feature>
<dbReference type="InterPro" id="IPR034904">
    <property type="entry name" value="FSCA_dom_sf"/>
</dbReference>
<proteinExistence type="predicted"/>
<evidence type="ECO:0000259" key="1">
    <source>
        <dbReference type="Pfam" id="PF01883"/>
    </source>
</evidence>
<name>A0ABQ1LQ14_9SPHI</name>
<evidence type="ECO:0000313" key="3">
    <source>
        <dbReference type="Proteomes" id="UP000597338"/>
    </source>
</evidence>